<keyword evidence="3" id="KW-1185">Reference proteome</keyword>
<dbReference type="RefSeq" id="WP_138926720.1">
    <property type="nucleotide sequence ID" value="NZ_CP034412.1"/>
</dbReference>
<dbReference type="KEGG" id="gcr:GcLGCM259_2326"/>
<evidence type="ECO:0000313" key="2">
    <source>
        <dbReference type="EMBL" id="QCY48033.1"/>
    </source>
</evidence>
<dbReference type="AlphaFoldDB" id="A0A5B7WY08"/>
<organism evidence="2 3">
    <name type="scientific">Glutamicibacter creatinolyticus</name>
    <dbReference type="NCBI Taxonomy" id="162496"/>
    <lineage>
        <taxon>Bacteria</taxon>
        <taxon>Bacillati</taxon>
        <taxon>Actinomycetota</taxon>
        <taxon>Actinomycetes</taxon>
        <taxon>Micrococcales</taxon>
        <taxon>Micrococcaceae</taxon>
        <taxon>Glutamicibacter</taxon>
    </lineage>
</organism>
<name>A0A5B7WY08_9MICC</name>
<dbReference type="Proteomes" id="UP000307000">
    <property type="component" value="Chromosome"/>
</dbReference>
<dbReference type="EMBL" id="CP034412">
    <property type="protein sequence ID" value="QCY48033.1"/>
    <property type="molecule type" value="Genomic_DNA"/>
</dbReference>
<reference evidence="2 3" key="1">
    <citation type="submission" date="2018-12" db="EMBL/GenBank/DDBJ databases">
        <title>Complete Genome Sequence of Glutamicibacter creatinolyticus strain LGCM259,isolated from an abscess of a 12-year-old mare in Italy.</title>
        <authorList>
            <person name="Santos R.G."/>
            <person name="Silva A.L."/>
            <person name="Seyffert N."/>
            <person name="Castro T.L.P."/>
            <person name="Attili A.R."/>
            <person name="Rifici C."/>
            <person name="Mazzullo G."/>
            <person name="Brenig B."/>
            <person name="Venanzi F."/>
            <person name="Azevedo V."/>
        </authorList>
    </citation>
    <scope>NUCLEOTIDE SEQUENCE [LARGE SCALE GENOMIC DNA]</scope>
    <source>
        <strain evidence="2 3">LGCM 259</strain>
    </source>
</reference>
<protein>
    <submittedName>
        <fullName evidence="2">Uncharacterized protein</fullName>
    </submittedName>
</protein>
<proteinExistence type="predicted"/>
<feature type="transmembrane region" description="Helical" evidence="1">
    <location>
        <begin position="105"/>
        <end position="125"/>
    </location>
</feature>
<accession>A0A5B7WY08</accession>
<keyword evidence="1" id="KW-0812">Transmembrane</keyword>
<evidence type="ECO:0000256" key="1">
    <source>
        <dbReference type="SAM" id="Phobius"/>
    </source>
</evidence>
<keyword evidence="1" id="KW-0472">Membrane</keyword>
<feature type="transmembrane region" description="Helical" evidence="1">
    <location>
        <begin position="64"/>
        <end position="85"/>
    </location>
</feature>
<feature type="transmembrane region" description="Helical" evidence="1">
    <location>
        <begin position="38"/>
        <end position="57"/>
    </location>
</feature>
<sequence length="167" mass="16736">MAAETRRTAGTWVLAGGAAALAAAHVLMLLALPHSPGWVIALGVMTLWCLKCSVDALRTGQLLGLLLMSAAMGIAHVVMVLGLPLGHAGHAAHAAASGGHADGHLWMLVIALAEFTLMFGCALGISAGRRVRGSTAARNAAGCAVAHRSTRSARAVPAAAPLVPSGS</sequence>
<evidence type="ECO:0000313" key="3">
    <source>
        <dbReference type="Proteomes" id="UP000307000"/>
    </source>
</evidence>
<gene>
    <name evidence="2" type="ORF">GcLGCM259_2326</name>
</gene>
<feature type="transmembrane region" description="Helical" evidence="1">
    <location>
        <begin position="12"/>
        <end position="32"/>
    </location>
</feature>
<keyword evidence="1" id="KW-1133">Transmembrane helix</keyword>